<dbReference type="PANTHER" id="PTHR35889">
    <property type="entry name" value="CYCLOINULO-OLIGOSACCHARIDE FRUCTANOTRANSFERASE-RELATED"/>
    <property type="match status" value="1"/>
</dbReference>
<reference evidence="3" key="1">
    <citation type="submission" date="2021-05" db="EMBL/GenBank/DDBJ databases">
        <title>Complete genome sequence of the cellulolytic planctomycete Telmatocola sphagniphila SP2T and characterization of the first cellulase from planctomycetes.</title>
        <authorList>
            <person name="Rakitin A.L."/>
            <person name="Beletsky A.V."/>
            <person name="Naumoff D.G."/>
            <person name="Kulichevskaya I.S."/>
            <person name="Mardanov A.V."/>
            <person name="Ravin N.V."/>
            <person name="Dedysh S.N."/>
        </authorList>
    </citation>
    <scope>NUCLEOTIDE SEQUENCE</scope>
    <source>
        <strain evidence="3">SP2T</strain>
    </source>
</reference>
<dbReference type="KEGG" id="tsph:KIH39_06950"/>
<dbReference type="Proteomes" id="UP000676194">
    <property type="component" value="Chromosome"/>
</dbReference>
<feature type="domain" description="DUF1553" evidence="2">
    <location>
        <begin position="480"/>
        <end position="711"/>
    </location>
</feature>
<dbReference type="Pfam" id="PF07583">
    <property type="entry name" value="PSCyt2"/>
    <property type="match status" value="1"/>
</dbReference>
<accession>A0A8E6EZM9</accession>
<feature type="domain" description="DUF1549" evidence="1">
    <location>
        <begin position="238"/>
        <end position="421"/>
    </location>
</feature>
<keyword evidence="4" id="KW-1185">Reference proteome</keyword>
<dbReference type="AlphaFoldDB" id="A0A8E6EZM9"/>
<evidence type="ECO:0000259" key="1">
    <source>
        <dbReference type="Pfam" id="PF07583"/>
    </source>
</evidence>
<dbReference type="Pfam" id="PF07587">
    <property type="entry name" value="PSD1"/>
    <property type="match status" value="1"/>
</dbReference>
<gene>
    <name evidence="3" type="ORF">KIH39_06950</name>
</gene>
<dbReference type="Gene3D" id="2.60.40.1080">
    <property type="match status" value="1"/>
</dbReference>
<protein>
    <submittedName>
        <fullName evidence="3">DUF1553 domain-containing protein</fullName>
    </submittedName>
</protein>
<evidence type="ECO:0000313" key="3">
    <source>
        <dbReference type="EMBL" id="QVL33641.1"/>
    </source>
</evidence>
<dbReference type="InterPro" id="IPR011444">
    <property type="entry name" value="DUF1549"/>
</dbReference>
<dbReference type="PANTHER" id="PTHR35889:SF3">
    <property type="entry name" value="F-BOX DOMAIN-CONTAINING PROTEIN"/>
    <property type="match status" value="1"/>
</dbReference>
<sequence length="741" mass="84782">MSNRFRLLFWIFAIPAILLLPSVIRAEGPVSFQRDVMALLARAGCNQGACHGNLNGKGGFKLSLRGEDPDFDYNVMTRDFSARRLDPQKPAESLFLRKAAGLVSHEGGPRFSKDSREYQLIFDWIAAGMPRDPETLPKLTQLEVEPKARILDSNQDRFRIQATAIFADGTRRDVTNLCALESTNPTLVALQPDGEVRRLLFGETNILVRYLNRTVAVPVAFLPERKGFHAVQTMSSNPVDRHLFPQWVNLKIQPSEKSNDSMFLRRVYLDVLGRLPTAEEARDFLNDPTTEKRSVLIDKLLQRPEFADFWALKWSDLLRNEEKSLDSKGVRIFHQWIREAIQNDRPMNEFARELVSARGSSYSNPPTNLYRALREPYARAESIAQVFLGVRLQCAKCHNHPFDIWTQDDYHRFAALFAQIDYRILANKRADDLDKHEFNGEQVIFLMPGKELSHPRTKQPLQPRLLGSQELLPYQSDRTAELANWIAQPDNPFFAKAQVNRIWYHLFGRGIVEPNDDFRLSNPPSNPELLEELADRFKKDHFNLRAMLRLILNSETYQLSSIPNETNAEDELHFSKSAALPLEAEQLVDAMLQVSGSKMKFNGYPSGTRAVQMAAPLHTGRRSSGLGEKFMKVFGKPERLLTCECERSEDAGLLQSLQMINGEIVQSLISDKNNVLKKYLQPGQKNETIVEELFLSGYGRLPNPKEKEFFTQKLETAKDRRVALEDLLWGILNSKEFLIRR</sequence>
<dbReference type="EMBL" id="CP074694">
    <property type="protein sequence ID" value="QVL33641.1"/>
    <property type="molecule type" value="Genomic_DNA"/>
</dbReference>
<dbReference type="RefSeq" id="WP_213498553.1">
    <property type="nucleotide sequence ID" value="NZ_CP074694.1"/>
</dbReference>
<evidence type="ECO:0000259" key="2">
    <source>
        <dbReference type="Pfam" id="PF07587"/>
    </source>
</evidence>
<organism evidence="3 4">
    <name type="scientific">Telmatocola sphagniphila</name>
    <dbReference type="NCBI Taxonomy" id="1123043"/>
    <lineage>
        <taxon>Bacteria</taxon>
        <taxon>Pseudomonadati</taxon>
        <taxon>Planctomycetota</taxon>
        <taxon>Planctomycetia</taxon>
        <taxon>Gemmatales</taxon>
        <taxon>Gemmataceae</taxon>
    </lineage>
</organism>
<dbReference type="InterPro" id="IPR022655">
    <property type="entry name" value="DUF1553"/>
</dbReference>
<evidence type="ECO:0000313" key="4">
    <source>
        <dbReference type="Proteomes" id="UP000676194"/>
    </source>
</evidence>
<name>A0A8E6EZM9_9BACT</name>
<proteinExistence type="predicted"/>